<dbReference type="PANTHER" id="PTHR43383">
    <property type="entry name" value="NODULIN 6"/>
    <property type="match status" value="1"/>
</dbReference>
<dbReference type="STRING" id="1834516.BL253_33115"/>
<dbReference type="RefSeq" id="WP_076821586.1">
    <property type="nucleotide sequence ID" value="NZ_MOMC01000087.1"/>
</dbReference>
<reference evidence="4" key="1">
    <citation type="submission" date="2016-10" db="EMBL/GenBank/DDBJ databases">
        <title>Frankia sp. NRRL B-16386 Genome sequencing.</title>
        <authorList>
            <person name="Ghodhbane-Gtari F."/>
            <person name="Swanson E."/>
            <person name="Gueddou A."/>
            <person name="Hezbri K."/>
            <person name="Ktari K."/>
            <person name="Nouioui I."/>
            <person name="Morris K."/>
            <person name="Simpson S."/>
            <person name="Abebe-Akele F."/>
            <person name="Thomas K."/>
            <person name="Gtari M."/>
            <person name="Tisa L.S."/>
        </authorList>
    </citation>
    <scope>NUCLEOTIDE SEQUENCE [LARGE SCALE GENOMIC DNA]</scope>
    <source>
        <strain evidence="4">NRRL B-16386</strain>
    </source>
</reference>
<dbReference type="Pfam" id="PF04909">
    <property type="entry name" value="Amidohydro_2"/>
    <property type="match status" value="1"/>
</dbReference>
<keyword evidence="3" id="KW-0378">Hydrolase</keyword>
<dbReference type="EMBL" id="MOMC01000087">
    <property type="protein sequence ID" value="ONH23356.1"/>
    <property type="molecule type" value="Genomic_DNA"/>
</dbReference>
<feature type="compositionally biased region" description="Low complexity" evidence="1">
    <location>
        <begin position="407"/>
        <end position="440"/>
    </location>
</feature>
<dbReference type="InterPro" id="IPR006680">
    <property type="entry name" value="Amidohydro-rel"/>
</dbReference>
<dbReference type="InterPro" id="IPR032466">
    <property type="entry name" value="Metal_Hydrolase"/>
</dbReference>
<comment type="caution">
    <text evidence="3">The sequence shown here is derived from an EMBL/GenBank/DDBJ whole genome shotgun (WGS) entry which is preliminary data.</text>
</comment>
<name>A0A1V2I172_9ACTN</name>
<evidence type="ECO:0000313" key="3">
    <source>
        <dbReference type="EMBL" id="ONH23356.1"/>
    </source>
</evidence>
<sequence length="485" mass="50930">MSVPRIETLESLPLVDHHCHGLVRRELNRTDFERAMTEADHPGPRGASFFDSQLGFALRRYCAPVLDLPAHAPPDDYLARRAELGADEVATRMLRSAGIADFCVDTGFAPERLTSAADLAAAAGGRGHDVVRLEPLAEQVALDIVTGQIGVAHFPDQVRARLAARAAAGGAGASAGAGAGPASGDSAPVVGVKSVAAYRVGLELPAERPTDRVVIAAVRSWVGRLRAGAPIRLADPVLHSFLIWVGADLGLPVQIHTGYGDTDLHLRRANPLLLTDMLRALMPTGAPVLLLHCYPFHREAGYLAQVFPHVYLDVGLATHNVGRASATVLAEALELAPFGKLLFSTDAFALAELYLLGARLFRRALAAFLAAGIADGDWTAEDADRVAVMVGAGNARRVYGLAEPAEEPAATKRAAAKRPAGTTSRRAPAKRAPATKAGPAKPAPAKRPAGRSSTSEPAKREPAKKEPAAKPATARRPAKPSSNDG</sequence>
<feature type="compositionally biased region" description="Basic and acidic residues" evidence="1">
    <location>
        <begin position="457"/>
        <end position="468"/>
    </location>
</feature>
<proteinExistence type="predicted"/>
<evidence type="ECO:0000313" key="4">
    <source>
        <dbReference type="Proteomes" id="UP000188929"/>
    </source>
</evidence>
<dbReference type="AlphaFoldDB" id="A0A1V2I172"/>
<dbReference type="Proteomes" id="UP000188929">
    <property type="component" value="Unassembled WGS sequence"/>
</dbReference>
<keyword evidence="4" id="KW-1185">Reference proteome</keyword>
<dbReference type="PANTHER" id="PTHR43383:SF2">
    <property type="entry name" value="AMIDOHYDROLASE 2 FAMILY PROTEIN"/>
    <property type="match status" value="1"/>
</dbReference>
<dbReference type="Gene3D" id="3.20.20.140">
    <property type="entry name" value="Metal-dependent hydrolases"/>
    <property type="match status" value="1"/>
</dbReference>
<accession>A0A1V2I172</accession>
<feature type="domain" description="Amidohydrolase-related" evidence="2">
    <location>
        <begin position="247"/>
        <end position="401"/>
    </location>
</feature>
<organism evidence="3 4">
    <name type="scientific">Pseudofrankia asymbiotica</name>
    <dbReference type="NCBI Taxonomy" id="1834516"/>
    <lineage>
        <taxon>Bacteria</taxon>
        <taxon>Bacillati</taxon>
        <taxon>Actinomycetota</taxon>
        <taxon>Actinomycetes</taxon>
        <taxon>Frankiales</taxon>
        <taxon>Frankiaceae</taxon>
        <taxon>Pseudofrankia</taxon>
    </lineage>
</organism>
<dbReference type="GO" id="GO:0016787">
    <property type="term" value="F:hydrolase activity"/>
    <property type="evidence" value="ECO:0007669"/>
    <property type="project" value="UniProtKB-KW"/>
</dbReference>
<gene>
    <name evidence="3" type="ORF">BL253_33115</name>
</gene>
<evidence type="ECO:0000259" key="2">
    <source>
        <dbReference type="Pfam" id="PF04909"/>
    </source>
</evidence>
<dbReference type="SUPFAM" id="SSF51556">
    <property type="entry name" value="Metallo-dependent hydrolases"/>
    <property type="match status" value="1"/>
</dbReference>
<dbReference type="OrthoDB" id="8244441at2"/>
<feature type="region of interest" description="Disordered" evidence="1">
    <location>
        <begin position="404"/>
        <end position="485"/>
    </location>
</feature>
<protein>
    <submittedName>
        <fullName evidence="3">Amidohydrolase</fullName>
    </submittedName>
</protein>
<evidence type="ECO:0000256" key="1">
    <source>
        <dbReference type="SAM" id="MobiDB-lite"/>
    </source>
</evidence>